<dbReference type="GO" id="GO:0009897">
    <property type="term" value="C:external side of plasma membrane"/>
    <property type="evidence" value="ECO:0007669"/>
    <property type="project" value="TreeGrafter"/>
</dbReference>
<dbReference type="GO" id="GO:0006955">
    <property type="term" value="P:immune response"/>
    <property type="evidence" value="ECO:0007669"/>
    <property type="project" value="TreeGrafter"/>
</dbReference>
<evidence type="ECO:0000256" key="1">
    <source>
        <dbReference type="ARBA" id="ARBA00022729"/>
    </source>
</evidence>
<evidence type="ECO:0000256" key="2">
    <source>
        <dbReference type="ARBA" id="ARBA00023157"/>
    </source>
</evidence>
<keyword evidence="5" id="KW-1185">Reference proteome</keyword>
<dbReference type="SMART" id="SM00409">
    <property type="entry name" value="IG"/>
    <property type="match status" value="2"/>
</dbReference>
<dbReference type="PANTHER" id="PTHR11481:SF64">
    <property type="entry name" value="FC RECEPTOR-LIKE PROTEIN 4"/>
    <property type="match status" value="1"/>
</dbReference>
<protein>
    <recommendedName>
        <fullName evidence="3">Ig-like domain-containing protein</fullName>
    </recommendedName>
</protein>
<dbReference type="SUPFAM" id="SSF48726">
    <property type="entry name" value="Immunoglobulin"/>
    <property type="match status" value="2"/>
</dbReference>
<evidence type="ECO:0000259" key="3">
    <source>
        <dbReference type="PROSITE" id="PS50835"/>
    </source>
</evidence>
<reference evidence="4" key="2">
    <citation type="submission" date="2025-08" db="UniProtKB">
        <authorList>
            <consortium name="Ensembl"/>
        </authorList>
    </citation>
    <scope>IDENTIFICATION</scope>
</reference>
<keyword evidence="2" id="KW-1015">Disulfide bond</keyword>
<dbReference type="InterPro" id="IPR036179">
    <property type="entry name" value="Ig-like_dom_sf"/>
</dbReference>
<dbReference type="GO" id="GO:0004888">
    <property type="term" value="F:transmembrane signaling receptor activity"/>
    <property type="evidence" value="ECO:0007669"/>
    <property type="project" value="TreeGrafter"/>
</dbReference>
<dbReference type="Ensembl" id="ENSMMDT00005019875.1">
    <property type="protein sequence ID" value="ENSMMDP00005019409.1"/>
    <property type="gene ID" value="ENSMMDG00005009628.1"/>
</dbReference>
<proteinExistence type="predicted"/>
<dbReference type="Proteomes" id="UP000472263">
    <property type="component" value="Chromosome 13"/>
</dbReference>
<accession>A0A667Y5G0</accession>
<dbReference type="AlphaFoldDB" id="A0A667Y5G0"/>
<organism evidence="4 5">
    <name type="scientific">Myripristis murdjan</name>
    <name type="common">pinecone soldierfish</name>
    <dbReference type="NCBI Taxonomy" id="586833"/>
    <lineage>
        <taxon>Eukaryota</taxon>
        <taxon>Metazoa</taxon>
        <taxon>Chordata</taxon>
        <taxon>Craniata</taxon>
        <taxon>Vertebrata</taxon>
        <taxon>Euteleostomi</taxon>
        <taxon>Actinopterygii</taxon>
        <taxon>Neopterygii</taxon>
        <taxon>Teleostei</taxon>
        <taxon>Neoteleostei</taxon>
        <taxon>Acanthomorphata</taxon>
        <taxon>Holocentriformes</taxon>
        <taxon>Holocentridae</taxon>
        <taxon>Myripristis</taxon>
    </lineage>
</organism>
<feature type="domain" description="Ig-like" evidence="3">
    <location>
        <begin position="18"/>
        <end position="89"/>
    </location>
</feature>
<evidence type="ECO:0000313" key="5">
    <source>
        <dbReference type="Proteomes" id="UP000472263"/>
    </source>
</evidence>
<dbReference type="InterPro" id="IPR003599">
    <property type="entry name" value="Ig_sub"/>
</dbReference>
<dbReference type="InterPro" id="IPR007110">
    <property type="entry name" value="Ig-like_dom"/>
</dbReference>
<name>A0A667Y5G0_9TELE</name>
<dbReference type="InterPro" id="IPR013783">
    <property type="entry name" value="Ig-like_fold"/>
</dbReference>
<reference evidence="4" key="1">
    <citation type="submission" date="2019-06" db="EMBL/GenBank/DDBJ databases">
        <authorList>
            <consortium name="Wellcome Sanger Institute Data Sharing"/>
        </authorList>
    </citation>
    <scope>NUCLEOTIDE SEQUENCE [LARGE SCALE GENOMIC DNA]</scope>
</reference>
<sequence length="297" mass="33852">NKTDVVHIRTIPEMKQIPSVAPYQAVIEQVQGASRIFSGETVRLRCSVPEDDRSTWTHLWFRGREKIFQGDELVLWNMKVKHSGKYYCQGVRDTLIGLIHTLQSIPMEIDVDGGWAILQVPSHPVLVGETMSLTCRVRDNPKLRELLLYRDGVEVMRQKGPSPHFHLTNITVKDWGTYSCRATWDVRRRSHSVISVPADVIVLEVLTQPVLEVVPRDPLVPANLMRLICHFQYNAHVPAPPVDVYFYKDDERLTMASSEKYVVVPPNPGRYRCKAKVSVLGLVKWSESKDFGQVKGT</sequence>
<dbReference type="PROSITE" id="PS50835">
    <property type="entry name" value="IG_LIKE"/>
    <property type="match status" value="2"/>
</dbReference>
<keyword evidence="1" id="KW-0732">Signal</keyword>
<dbReference type="Pfam" id="PF13895">
    <property type="entry name" value="Ig_2"/>
    <property type="match status" value="1"/>
</dbReference>
<dbReference type="PANTHER" id="PTHR11481">
    <property type="entry name" value="IMMUNOGLOBULIN FC RECEPTOR"/>
    <property type="match status" value="1"/>
</dbReference>
<dbReference type="GO" id="GO:0007166">
    <property type="term" value="P:cell surface receptor signaling pathway"/>
    <property type="evidence" value="ECO:0007669"/>
    <property type="project" value="TreeGrafter"/>
</dbReference>
<evidence type="ECO:0000313" key="4">
    <source>
        <dbReference type="Ensembl" id="ENSMMDP00005019409.1"/>
    </source>
</evidence>
<dbReference type="InterPro" id="IPR050488">
    <property type="entry name" value="Ig_Fc_receptor"/>
</dbReference>
<reference evidence="4" key="3">
    <citation type="submission" date="2025-09" db="UniProtKB">
        <authorList>
            <consortium name="Ensembl"/>
        </authorList>
    </citation>
    <scope>IDENTIFICATION</scope>
</reference>
<dbReference type="Gene3D" id="2.60.40.10">
    <property type="entry name" value="Immunoglobulins"/>
    <property type="match status" value="2"/>
</dbReference>
<gene>
    <name evidence="4" type="primary">LOC115370171</name>
</gene>
<feature type="domain" description="Ig-like" evidence="3">
    <location>
        <begin position="106"/>
        <end position="195"/>
    </location>
</feature>
<dbReference type="GeneTree" id="ENSGT01050000244808"/>